<accession>A0ABR9UBB4</accession>
<dbReference type="Pfam" id="PF07927">
    <property type="entry name" value="HicA_toxin"/>
    <property type="match status" value="1"/>
</dbReference>
<evidence type="ECO:0000256" key="7">
    <source>
        <dbReference type="ARBA" id="ARBA00023016"/>
    </source>
</evidence>
<evidence type="ECO:0000256" key="1">
    <source>
        <dbReference type="ARBA" id="ARBA00006620"/>
    </source>
</evidence>
<evidence type="ECO:0000256" key="4">
    <source>
        <dbReference type="ARBA" id="ARBA00022759"/>
    </source>
</evidence>
<comment type="caution">
    <text evidence="8">The sequence shown here is derived from an EMBL/GenBank/DDBJ whole genome shotgun (WGS) entry which is preliminary data.</text>
</comment>
<evidence type="ECO:0000256" key="5">
    <source>
        <dbReference type="ARBA" id="ARBA00022801"/>
    </source>
</evidence>
<keyword evidence="9" id="KW-1185">Reference proteome</keyword>
<evidence type="ECO:0000313" key="9">
    <source>
        <dbReference type="Proteomes" id="UP000640725"/>
    </source>
</evidence>
<evidence type="ECO:0000313" key="8">
    <source>
        <dbReference type="EMBL" id="MBE9143722.1"/>
    </source>
</evidence>
<dbReference type="Gene3D" id="3.30.920.30">
    <property type="entry name" value="Hypothetical protein"/>
    <property type="match status" value="1"/>
</dbReference>
<gene>
    <name evidence="8" type="ORF">IQ236_10840</name>
</gene>
<keyword evidence="7" id="KW-0346">Stress response</keyword>
<keyword evidence="4" id="KW-0255">Endonuclease</keyword>
<keyword evidence="2" id="KW-1277">Toxin-antitoxin system</keyword>
<dbReference type="Proteomes" id="UP000640725">
    <property type="component" value="Unassembled WGS sequence"/>
</dbReference>
<dbReference type="InterPro" id="IPR012933">
    <property type="entry name" value="HicA_mRNA_interferase"/>
</dbReference>
<reference evidence="8 9" key="1">
    <citation type="submission" date="2020-10" db="EMBL/GenBank/DDBJ databases">
        <authorList>
            <person name="Castelo-Branco R."/>
            <person name="Eusebio N."/>
            <person name="Adriana R."/>
            <person name="Vieira A."/>
            <person name="Brugerolle De Fraissinette N."/>
            <person name="Rezende De Castro R."/>
            <person name="Schneider M.P."/>
            <person name="Vasconcelos V."/>
            <person name="Leao P.N."/>
        </authorList>
    </citation>
    <scope>NUCLEOTIDE SEQUENCE [LARGE SCALE GENOMIC DNA]</scope>
    <source>
        <strain evidence="8 9">LEGE 06226</strain>
    </source>
</reference>
<keyword evidence="3" id="KW-0540">Nuclease</keyword>
<keyword evidence="6" id="KW-0694">RNA-binding</keyword>
<protein>
    <submittedName>
        <fullName evidence="8">Type II toxin-antitoxin system HicA family toxin</fullName>
    </submittedName>
</protein>
<dbReference type="InterPro" id="IPR038570">
    <property type="entry name" value="HicA_sf"/>
</dbReference>
<dbReference type="EMBL" id="JADEWU010000019">
    <property type="protein sequence ID" value="MBE9143722.1"/>
    <property type="molecule type" value="Genomic_DNA"/>
</dbReference>
<dbReference type="SUPFAM" id="SSF54786">
    <property type="entry name" value="YcfA/nrd intein domain"/>
    <property type="match status" value="1"/>
</dbReference>
<sequence length="73" mass="8125">MSKIPNILGKQCIKALAKIGHYQKCQQGSHIILRKDTPFSQVTVPNHQNIAKGTLRSIIKSIGLTVDQFIELL</sequence>
<name>A0ABR9UBB4_9CYAN</name>
<evidence type="ECO:0000256" key="6">
    <source>
        <dbReference type="ARBA" id="ARBA00022884"/>
    </source>
</evidence>
<comment type="similarity">
    <text evidence="1">Belongs to the HicA mRNA interferase family.</text>
</comment>
<organism evidence="8 9">
    <name type="scientific">Planktothrix mougeotii LEGE 06226</name>
    <dbReference type="NCBI Taxonomy" id="1828728"/>
    <lineage>
        <taxon>Bacteria</taxon>
        <taxon>Bacillati</taxon>
        <taxon>Cyanobacteriota</taxon>
        <taxon>Cyanophyceae</taxon>
        <taxon>Oscillatoriophycideae</taxon>
        <taxon>Oscillatoriales</taxon>
        <taxon>Microcoleaceae</taxon>
        <taxon>Planktothrix</taxon>
    </lineage>
</organism>
<proteinExistence type="inferred from homology"/>
<evidence type="ECO:0000256" key="3">
    <source>
        <dbReference type="ARBA" id="ARBA00022722"/>
    </source>
</evidence>
<keyword evidence="5" id="KW-0378">Hydrolase</keyword>
<evidence type="ECO:0000256" key="2">
    <source>
        <dbReference type="ARBA" id="ARBA00022649"/>
    </source>
</evidence>
<dbReference type="RefSeq" id="WP_193869262.1">
    <property type="nucleotide sequence ID" value="NZ_JADEWU010000019.1"/>
</dbReference>